<comment type="caution">
    <text evidence="2">The sequence shown here is derived from an EMBL/GenBank/DDBJ whole genome shotgun (WGS) entry which is preliminary data.</text>
</comment>
<feature type="region of interest" description="Disordered" evidence="1">
    <location>
        <begin position="194"/>
        <end position="220"/>
    </location>
</feature>
<dbReference type="Proteomes" id="UP000639403">
    <property type="component" value="Unassembled WGS sequence"/>
</dbReference>
<dbReference type="AlphaFoldDB" id="A0A8H7P9M5"/>
<accession>A0A8H7P9M5</accession>
<evidence type="ECO:0000313" key="3">
    <source>
        <dbReference type="Proteomes" id="UP000639403"/>
    </source>
</evidence>
<reference evidence="2" key="1">
    <citation type="submission" date="2020-11" db="EMBL/GenBank/DDBJ databases">
        <authorList>
            <person name="Koelle M."/>
            <person name="Horta M.A.C."/>
            <person name="Nowrousian M."/>
            <person name="Ohm R.A."/>
            <person name="Benz P."/>
            <person name="Pilgard A."/>
        </authorList>
    </citation>
    <scope>NUCLEOTIDE SEQUENCE</scope>
    <source>
        <strain evidence="2">FPRL280</strain>
    </source>
</reference>
<feature type="region of interest" description="Disordered" evidence="1">
    <location>
        <begin position="417"/>
        <end position="456"/>
    </location>
</feature>
<proteinExistence type="predicted"/>
<evidence type="ECO:0000313" key="2">
    <source>
        <dbReference type="EMBL" id="KAF9820390.1"/>
    </source>
</evidence>
<dbReference type="EMBL" id="JADOXO010000010">
    <property type="protein sequence ID" value="KAF9820390.1"/>
    <property type="molecule type" value="Genomic_DNA"/>
</dbReference>
<protein>
    <submittedName>
        <fullName evidence="2">Uncharacterized protein</fullName>
    </submittedName>
</protein>
<gene>
    <name evidence="2" type="ORF">IEO21_01399</name>
</gene>
<feature type="compositionally biased region" description="Polar residues" evidence="1">
    <location>
        <begin position="199"/>
        <end position="209"/>
    </location>
</feature>
<name>A0A8H7P9M5_9APHY</name>
<organism evidence="2 3">
    <name type="scientific">Rhodonia placenta</name>
    <dbReference type="NCBI Taxonomy" id="104341"/>
    <lineage>
        <taxon>Eukaryota</taxon>
        <taxon>Fungi</taxon>
        <taxon>Dikarya</taxon>
        <taxon>Basidiomycota</taxon>
        <taxon>Agaricomycotina</taxon>
        <taxon>Agaricomycetes</taxon>
        <taxon>Polyporales</taxon>
        <taxon>Adustoporiaceae</taxon>
        <taxon>Rhodonia</taxon>
    </lineage>
</organism>
<reference evidence="2" key="2">
    <citation type="journal article" name="Front. Microbiol.">
        <title>Degradative Capacity of Two Strains of Rhodonia placenta: From Phenotype to Genotype.</title>
        <authorList>
            <person name="Kolle M."/>
            <person name="Horta M.A.C."/>
            <person name="Nowrousian M."/>
            <person name="Ohm R.A."/>
            <person name="Benz J.P."/>
            <person name="Pilgard A."/>
        </authorList>
    </citation>
    <scope>NUCLEOTIDE SEQUENCE</scope>
    <source>
        <strain evidence="2">FPRL280</strain>
    </source>
</reference>
<feature type="region of interest" description="Disordered" evidence="1">
    <location>
        <begin position="248"/>
        <end position="276"/>
    </location>
</feature>
<evidence type="ECO:0000256" key="1">
    <source>
        <dbReference type="SAM" id="MobiDB-lite"/>
    </source>
</evidence>
<sequence length="564" mass="62422">MPLSPSQQIIHTPYYSAWRRDGGPVDIIFAPSATDAESDMRPPNTTRQIDEHGEVNYYAAADNSILEDRKLLANWKEKLGEALTRDVVKAAVIQQKDTWTGKTEKSTIRDFPAGYELFIHRKGDHYSPRIDAYLYDAQMQDTERFVPENGSPSKLLSKQQRSSLFPSPAATEAALNLLSAFAITNTPGSLMRAFPTYPQMGNASNSSPHNADEENEDSFVARESQRIKNARDCWAVLREDFAQRKSDIFPSPRKRRSARIEAHEDKDDNEEPPSAVGQYAWPVLSWIVNVLEKDEALAVESGQPRHSTLLLSQIPPPRTGSGARWDLNAPLDVAFCAIQQVNPKYRSLGARLLTLLINLAATTHIDLPIFLNSVGSRVFSLPPGDVTLLLGALPSSREVLQLKLALYKSYLTDFGSGANDDSSRPKPHARAQPRPVAARRRQDSLADGGPVTRSPALEAHSRSIVRKYPRTSPSEVVELIRKSPSDVSIRVVSLRVKADLAITYWTLQKQTADAADVEWLSIFKTGQVKDAIEAAFAAVSQSSGCEDDLTIRETRLMVALVSAL</sequence>